<feature type="signal peptide" evidence="1">
    <location>
        <begin position="1"/>
        <end position="26"/>
    </location>
</feature>
<evidence type="ECO:0000313" key="2">
    <source>
        <dbReference type="EMBL" id="RIB27415.1"/>
    </source>
</evidence>
<name>A0A397VXZ4_9GLOM</name>
<feature type="chain" id="PRO_5017351305" evidence="1">
    <location>
        <begin position="27"/>
        <end position="466"/>
    </location>
</feature>
<dbReference type="OrthoDB" id="2420894at2759"/>
<dbReference type="EMBL" id="QKWP01000098">
    <property type="protein sequence ID" value="RIB27415.1"/>
    <property type="molecule type" value="Genomic_DNA"/>
</dbReference>
<dbReference type="AlphaFoldDB" id="A0A397VXZ4"/>
<keyword evidence="1" id="KW-0732">Signal</keyword>
<keyword evidence="3" id="KW-1185">Reference proteome</keyword>
<accession>A0A397VXZ4</accession>
<organism evidence="2 3">
    <name type="scientific">Gigaspora rosea</name>
    <dbReference type="NCBI Taxonomy" id="44941"/>
    <lineage>
        <taxon>Eukaryota</taxon>
        <taxon>Fungi</taxon>
        <taxon>Fungi incertae sedis</taxon>
        <taxon>Mucoromycota</taxon>
        <taxon>Glomeromycotina</taxon>
        <taxon>Glomeromycetes</taxon>
        <taxon>Diversisporales</taxon>
        <taxon>Gigasporaceae</taxon>
        <taxon>Gigaspora</taxon>
    </lineage>
</organism>
<reference evidence="2 3" key="1">
    <citation type="submission" date="2018-06" db="EMBL/GenBank/DDBJ databases">
        <title>Comparative genomics reveals the genomic features of Rhizophagus irregularis, R. cerebriforme, R. diaphanum and Gigaspora rosea, and their symbiotic lifestyle signature.</title>
        <authorList>
            <person name="Morin E."/>
            <person name="San Clemente H."/>
            <person name="Chen E.C.H."/>
            <person name="De La Providencia I."/>
            <person name="Hainaut M."/>
            <person name="Kuo A."/>
            <person name="Kohler A."/>
            <person name="Murat C."/>
            <person name="Tang N."/>
            <person name="Roy S."/>
            <person name="Loubradou J."/>
            <person name="Henrissat B."/>
            <person name="Grigoriev I.V."/>
            <person name="Corradi N."/>
            <person name="Roux C."/>
            <person name="Martin F.M."/>
        </authorList>
    </citation>
    <scope>NUCLEOTIDE SEQUENCE [LARGE SCALE GENOMIC DNA]</scope>
    <source>
        <strain evidence="2 3">DAOM 194757</strain>
    </source>
</reference>
<gene>
    <name evidence="2" type="ORF">C2G38_2029349</name>
</gene>
<sequence length="466" mass="52384">MKTQSYNLRFMMIIIFLLIFLPTGFTQSTIQYSYFAYQEASVQANLTGSQPHILHIDHYNDNSGTAVVRIGRTNYYDYGSRNYCYEQRLLLRVIQADGSVIEINYENATEIQDINYCAVTTLAKNPLNIYPLFDQYILVTYTHATNTSDTSTYEDRGMVFHWNGAIISKLEFGPSYLSPSTNWYPAEFIVNNITPKKGFLRLSVANGNKTDYFKWSQYRYNDSGTFSFLQSDTVRSLQDPTSFQITAIATLDGGYALIYANTIIRTLTSDNKLAAQFSENAGIYAIMLGYNQSNTPQSFILYQLTTPNITFTGLYCSVDFVFIGHSCIASLERKQTTAVPSTPTNSSTFYVRIRFFSSGAILSLDPMLPLNNGSLTNVRTLPFGGYAVITRAYYGQNINYTLNLYNASNALSEYDSSLKQITANFNGAFDVLQNNTILVALNETTTSWQILVADLPPLSPFSGKCF</sequence>
<dbReference type="Proteomes" id="UP000266673">
    <property type="component" value="Unassembled WGS sequence"/>
</dbReference>
<protein>
    <submittedName>
        <fullName evidence="2">Uncharacterized protein</fullName>
    </submittedName>
</protein>
<evidence type="ECO:0000256" key="1">
    <source>
        <dbReference type="SAM" id="SignalP"/>
    </source>
</evidence>
<proteinExistence type="predicted"/>
<comment type="caution">
    <text evidence="2">The sequence shown here is derived from an EMBL/GenBank/DDBJ whole genome shotgun (WGS) entry which is preliminary data.</text>
</comment>
<evidence type="ECO:0000313" key="3">
    <source>
        <dbReference type="Proteomes" id="UP000266673"/>
    </source>
</evidence>